<keyword evidence="1" id="KW-0812">Transmembrane</keyword>
<reference evidence="2 3" key="1">
    <citation type="submission" date="2020-03" db="EMBL/GenBank/DDBJ databases">
        <title>Genomic Encyclopedia of Type Strains, Phase IV (KMG-IV): sequencing the most valuable type-strain genomes for metagenomic binning, comparative biology and taxonomic classification.</title>
        <authorList>
            <person name="Goeker M."/>
        </authorList>
    </citation>
    <scope>NUCLEOTIDE SEQUENCE [LARGE SCALE GENOMIC DNA]</scope>
    <source>
        <strain evidence="2 3">DSM 24233</strain>
    </source>
</reference>
<keyword evidence="3" id="KW-1185">Reference proteome</keyword>
<gene>
    <name evidence="2" type="ORF">GGQ74_002240</name>
</gene>
<keyword evidence="1" id="KW-1133">Transmembrane helix</keyword>
<dbReference type="RefSeq" id="WP_167941621.1">
    <property type="nucleotide sequence ID" value="NZ_JAATJA010000002.1"/>
</dbReference>
<protein>
    <recommendedName>
        <fullName evidence="4">Vitamin K epoxide reductase family protein</fullName>
    </recommendedName>
</protein>
<organism evidence="2 3">
    <name type="scientific">Desulfobaculum xiamenense</name>
    <dbReference type="NCBI Taxonomy" id="995050"/>
    <lineage>
        <taxon>Bacteria</taxon>
        <taxon>Pseudomonadati</taxon>
        <taxon>Thermodesulfobacteriota</taxon>
        <taxon>Desulfovibrionia</taxon>
        <taxon>Desulfovibrionales</taxon>
        <taxon>Desulfovibrionaceae</taxon>
        <taxon>Desulfobaculum</taxon>
    </lineage>
</organism>
<evidence type="ECO:0000313" key="3">
    <source>
        <dbReference type="Proteomes" id="UP000580856"/>
    </source>
</evidence>
<sequence>MGTTTFPSLHVRERNAAGKRRVCILCSLAGAAFCIAAAIGALDSACITSGCELYRGTSFLGLSLWWWGAACFVTLGGLCFRKHLDLARGLAAVALGVDILLLGWMALSATCVNCLLAGSLFALVFLCLYSGKFLARPAMLTLGVVWLCALTPNLAAVAQETAQPWIIAGPQVSPVRLYFSPSCPACRKALHDMAGNEGVAYVPVPKSGTDLIRMAHVTKRLAEGASLAEAVDASAEATELPEHYGFGDRMRLRWNLFLNRVTFRRFGSRNLPLMTTVGWYGETSDANAAHTATPQKKGV</sequence>
<feature type="transmembrane region" description="Helical" evidence="1">
    <location>
        <begin position="112"/>
        <end position="131"/>
    </location>
</feature>
<evidence type="ECO:0008006" key="4">
    <source>
        <dbReference type="Google" id="ProtNLM"/>
    </source>
</evidence>
<feature type="transmembrane region" description="Helical" evidence="1">
    <location>
        <begin position="62"/>
        <end position="80"/>
    </location>
</feature>
<proteinExistence type="predicted"/>
<evidence type="ECO:0000313" key="2">
    <source>
        <dbReference type="EMBL" id="NJB68567.1"/>
    </source>
</evidence>
<comment type="caution">
    <text evidence="2">The sequence shown here is derived from an EMBL/GenBank/DDBJ whole genome shotgun (WGS) entry which is preliminary data.</text>
</comment>
<accession>A0A846QN01</accession>
<feature type="transmembrane region" description="Helical" evidence="1">
    <location>
        <begin position="22"/>
        <end position="42"/>
    </location>
</feature>
<dbReference type="AlphaFoldDB" id="A0A846QN01"/>
<feature type="transmembrane region" description="Helical" evidence="1">
    <location>
        <begin position="138"/>
        <end position="158"/>
    </location>
</feature>
<dbReference type="EMBL" id="JAATJA010000002">
    <property type="protein sequence ID" value="NJB68567.1"/>
    <property type="molecule type" value="Genomic_DNA"/>
</dbReference>
<evidence type="ECO:0000256" key="1">
    <source>
        <dbReference type="SAM" id="Phobius"/>
    </source>
</evidence>
<dbReference type="Proteomes" id="UP000580856">
    <property type="component" value="Unassembled WGS sequence"/>
</dbReference>
<keyword evidence="1" id="KW-0472">Membrane</keyword>
<name>A0A846QN01_9BACT</name>